<gene>
    <name evidence="2" type="ORF">Pmani_039472</name>
</gene>
<organism evidence="2 3">
    <name type="scientific">Petrolisthes manimaculis</name>
    <dbReference type="NCBI Taxonomy" id="1843537"/>
    <lineage>
        <taxon>Eukaryota</taxon>
        <taxon>Metazoa</taxon>
        <taxon>Ecdysozoa</taxon>
        <taxon>Arthropoda</taxon>
        <taxon>Crustacea</taxon>
        <taxon>Multicrustacea</taxon>
        <taxon>Malacostraca</taxon>
        <taxon>Eumalacostraca</taxon>
        <taxon>Eucarida</taxon>
        <taxon>Decapoda</taxon>
        <taxon>Pleocyemata</taxon>
        <taxon>Anomura</taxon>
        <taxon>Galatheoidea</taxon>
        <taxon>Porcellanidae</taxon>
        <taxon>Petrolisthes</taxon>
    </lineage>
</organism>
<dbReference type="EMBL" id="JAWZYT010006839">
    <property type="protein sequence ID" value="KAK4287456.1"/>
    <property type="molecule type" value="Genomic_DNA"/>
</dbReference>
<proteinExistence type="predicted"/>
<comment type="caution">
    <text evidence="2">The sequence shown here is derived from an EMBL/GenBank/DDBJ whole genome shotgun (WGS) entry which is preliminary data.</text>
</comment>
<accession>A0AAE1NDR2</accession>
<keyword evidence="3" id="KW-1185">Reference proteome</keyword>
<evidence type="ECO:0000313" key="2">
    <source>
        <dbReference type="EMBL" id="KAK4287456.1"/>
    </source>
</evidence>
<name>A0AAE1NDR2_9EUCA</name>
<dbReference type="AlphaFoldDB" id="A0AAE1NDR2"/>
<evidence type="ECO:0000313" key="3">
    <source>
        <dbReference type="Proteomes" id="UP001292094"/>
    </source>
</evidence>
<feature type="region of interest" description="Disordered" evidence="1">
    <location>
        <begin position="1"/>
        <end position="148"/>
    </location>
</feature>
<protein>
    <submittedName>
        <fullName evidence="2">Uncharacterized protein</fullName>
    </submittedName>
</protein>
<feature type="compositionally biased region" description="Polar residues" evidence="1">
    <location>
        <begin position="8"/>
        <end position="27"/>
    </location>
</feature>
<sequence>MKWLEDIVNNTQPSSSPPTKSYTNTHTNTRKLDRRGEGAKISKQGRVTRPTAKRVAPPRPPQAKIPPTPRQNPSQSKMTMDDSKDSATSPIIAQSPPPQIGQQNSEGFNLKRAGERLIEAGDEEDPLSSRPEPDLLDATYTHNCVSYE</sequence>
<reference evidence="2" key="1">
    <citation type="submission" date="2023-11" db="EMBL/GenBank/DDBJ databases">
        <title>Genome assemblies of two species of porcelain crab, Petrolisthes cinctipes and Petrolisthes manimaculis (Anomura: Porcellanidae).</title>
        <authorList>
            <person name="Angst P."/>
        </authorList>
    </citation>
    <scope>NUCLEOTIDE SEQUENCE</scope>
    <source>
        <strain evidence="2">PB745_02</strain>
        <tissue evidence="2">Gill</tissue>
    </source>
</reference>
<feature type="compositionally biased region" description="Pro residues" evidence="1">
    <location>
        <begin position="57"/>
        <end position="70"/>
    </location>
</feature>
<evidence type="ECO:0000256" key="1">
    <source>
        <dbReference type="SAM" id="MobiDB-lite"/>
    </source>
</evidence>
<dbReference type="Proteomes" id="UP001292094">
    <property type="component" value="Unassembled WGS sequence"/>
</dbReference>
<feature type="compositionally biased region" description="Basic and acidic residues" evidence="1">
    <location>
        <begin position="30"/>
        <end position="40"/>
    </location>
</feature>